<organism evidence="9 10">
    <name type="scientific">Arthroderma otae (strain ATCC MYA-4605 / CBS 113480)</name>
    <name type="common">Microsporum canis</name>
    <dbReference type="NCBI Taxonomy" id="554155"/>
    <lineage>
        <taxon>Eukaryota</taxon>
        <taxon>Fungi</taxon>
        <taxon>Dikarya</taxon>
        <taxon>Ascomycota</taxon>
        <taxon>Pezizomycotina</taxon>
        <taxon>Eurotiomycetes</taxon>
        <taxon>Eurotiomycetidae</taxon>
        <taxon>Onygenales</taxon>
        <taxon>Arthrodermataceae</taxon>
        <taxon>Microsporum</taxon>
    </lineage>
</organism>
<keyword evidence="3 7" id="KW-1133">Transmembrane helix</keyword>
<evidence type="ECO:0000313" key="9">
    <source>
        <dbReference type="EMBL" id="EEQ31387.1"/>
    </source>
</evidence>
<dbReference type="Proteomes" id="UP000002035">
    <property type="component" value="Unassembled WGS sequence"/>
</dbReference>
<dbReference type="VEuPathDB" id="FungiDB:MCYG_04206"/>
<dbReference type="PANTHER" id="PTHR33048">
    <property type="entry name" value="PTH11-LIKE INTEGRAL MEMBRANE PROTEIN (AFU_ORTHOLOGUE AFUA_5G11245)"/>
    <property type="match status" value="1"/>
</dbReference>
<feature type="compositionally biased region" description="Basic and acidic residues" evidence="6">
    <location>
        <begin position="348"/>
        <end position="366"/>
    </location>
</feature>
<reference evidence="10" key="1">
    <citation type="journal article" date="2012" name="MBio">
        <title>Comparative genome analysis of Trichophyton rubrum and related dermatophytes reveals candidate genes involved in infection.</title>
        <authorList>
            <person name="Martinez D.A."/>
            <person name="Oliver B.G."/>
            <person name="Graeser Y."/>
            <person name="Goldberg J.M."/>
            <person name="Li W."/>
            <person name="Martinez-Rossi N.M."/>
            <person name="Monod M."/>
            <person name="Shelest E."/>
            <person name="Barton R.C."/>
            <person name="Birch E."/>
            <person name="Brakhage A.A."/>
            <person name="Chen Z."/>
            <person name="Gurr S.J."/>
            <person name="Heiman D."/>
            <person name="Heitman J."/>
            <person name="Kosti I."/>
            <person name="Rossi A."/>
            <person name="Saif S."/>
            <person name="Samalova M."/>
            <person name="Saunders C.W."/>
            <person name="Shea T."/>
            <person name="Summerbell R.C."/>
            <person name="Xu J."/>
            <person name="Young S."/>
            <person name="Zeng Q."/>
            <person name="Birren B.W."/>
            <person name="Cuomo C.A."/>
            <person name="White T.C."/>
        </authorList>
    </citation>
    <scope>NUCLEOTIDE SEQUENCE [LARGE SCALE GENOMIC DNA]</scope>
    <source>
        <strain evidence="10">ATCC MYA-4605 / CBS 113480</strain>
    </source>
</reference>
<dbReference type="HOGENOM" id="CLU_019101_0_0_1"/>
<evidence type="ECO:0000256" key="5">
    <source>
        <dbReference type="ARBA" id="ARBA00038359"/>
    </source>
</evidence>
<feature type="domain" description="Rhodopsin" evidence="8">
    <location>
        <begin position="29"/>
        <end position="264"/>
    </location>
</feature>
<comment type="similarity">
    <text evidence="5">Belongs to the SAT4 family.</text>
</comment>
<gene>
    <name evidence="9" type="ORF">MCYG_04206</name>
</gene>
<evidence type="ECO:0000256" key="7">
    <source>
        <dbReference type="SAM" id="Phobius"/>
    </source>
</evidence>
<keyword evidence="2 7" id="KW-0812">Transmembrane</keyword>
<dbReference type="OMA" id="KWAYGSQ"/>
<dbReference type="PANTHER" id="PTHR33048:SF2">
    <property type="entry name" value="SRPK"/>
    <property type="match status" value="1"/>
</dbReference>
<dbReference type="AlphaFoldDB" id="C5FP71"/>
<sequence length="366" mass="41442">MDLTPVLVETWTLYAIGSTMIGARVFVRTRLVGIQGYGPDDYLVWFTWLVYTTVSIIAHVFLVQAGGKHTSVLTDEQRASLPLDQWKDWEYGSKLFTFGFLSYATIVWSLKFNMLFFYRRLVRGLRIERFILPAFGFVAAAGIASILTFCLACVPFTKLWQVYPNPGGQCYPQNPVTFYTVAVLNVLTDMCIILIPIPMVLRVQASVMRKIGLLMLFGLGMFCMIAAVVRVVLIFKLKRHGDGALWSIREDFVAVIVGQAPLVYPITKPRFWKSIFGGEQYQDTSESHKYNNSSGSSKRKVKDPYTITQTELTMVDKSESTEEIMKVEDQDKMDGGILVQKTYNVDVESSRTESGHEDKKYPGQAF</sequence>
<feature type="transmembrane region" description="Helical" evidence="7">
    <location>
        <begin position="130"/>
        <end position="157"/>
    </location>
</feature>
<evidence type="ECO:0000256" key="2">
    <source>
        <dbReference type="ARBA" id="ARBA00022692"/>
    </source>
</evidence>
<evidence type="ECO:0000256" key="3">
    <source>
        <dbReference type="ARBA" id="ARBA00022989"/>
    </source>
</evidence>
<dbReference type="InterPro" id="IPR052337">
    <property type="entry name" value="SAT4-like"/>
</dbReference>
<feature type="transmembrane region" description="Helical" evidence="7">
    <location>
        <begin position="213"/>
        <end position="235"/>
    </location>
</feature>
<dbReference type="GO" id="GO:0016020">
    <property type="term" value="C:membrane"/>
    <property type="evidence" value="ECO:0007669"/>
    <property type="project" value="UniProtKB-SubCell"/>
</dbReference>
<accession>C5FP71</accession>
<dbReference type="EMBL" id="DS995704">
    <property type="protein sequence ID" value="EEQ31387.1"/>
    <property type="molecule type" value="Genomic_DNA"/>
</dbReference>
<dbReference type="GeneID" id="9224539"/>
<protein>
    <recommendedName>
        <fullName evidence="8">Rhodopsin domain-containing protein</fullName>
    </recommendedName>
</protein>
<evidence type="ECO:0000256" key="6">
    <source>
        <dbReference type="SAM" id="MobiDB-lite"/>
    </source>
</evidence>
<dbReference type="RefSeq" id="XP_002846469.1">
    <property type="nucleotide sequence ID" value="XM_002846423.1"/>
</dbReference>
<dbReference type="InterPro" id="IPR049326">
    <property type="entry name" value="Rhodopsin_dom_fungi"/>
</dbReference>
<comment type="subcellular location">
    <subcellularLocation>
        <location evidence="1">Membrane</location>
        <topology evidence="1">Multi-pass membrane protein</topology>
    </subcellularLocation>
</comment>
<feature type="transmembrane region" description="Helical" evidence="7">
    <location>
        <begin position="43"/>
        <end position="63"/>
    </location>
</feature>
<feature type="transmembrane region" description="Helical" evidence="7">
    <location>
        <begin position="95"/>
        <end position="118"/>
    </location>
</feature>
<feature type="transmembrane region" description="Helical" evidence="7">
    <location>
        <begin position="177"/>
        <end position="201"/>
    </location>
</feature>
<name>C5FP71_ARTOC</name>
<evidence type="ECO:0000256" key="1">
    <source>
        <dbReference type="ARBA" id="ARBA00004141"/>
    </source>
</evidence>
<keyword evidence="10" id="KW-1185">Reference proteome</keyword>
<feature type="region of interest" description="Disordered" evidence="6">
    <location>
        <begin position="347"/>
        <end position="366"/>
    </location>
</feature>
<dbReference type="eggNOG" id="ENOG502RT2N">
    <property type="taxonomic scope" value="Eukaryota"/>
</dbReference>
<evidence type="ECO:0000256" key="4">
    <source>
        <dbReference type="ARBA" id="ARBA00023136"/>
    </source>
</evidence>
<evidence type="ECO:0000313" key="10">
    <source>
        <dbReference type="Proteomes" id="UP000002035"/>
    </source>
</evidence>
<dbReference type="Pfam" id="PF20684">
    <property type="entry name" value="Fung_rhodopsin"/>
    <property type="match status" value="1"/>
</dbReference>
<dbReference type="OrthoDB" id="4329349at2759"/>
<evidence type="ECO:0000259" key="8">
    <source>
        <dbReference type="Pfam" id="PF20684"/>
    </source>
</evidence>
<feature type="transmembrane region" description="Helical" evidence="7">
    <location>
        <begin position="12"/>
        <end position="31"/>
    </location>
</feature>
<proteinExistence type="inferred from homology"/>
<keyword evidence="4 7" id="KW-0472">Membrane</keyword>